<organism evidence="7 8">
    <name type="scientific">Fonsecaea erecta</name>
    <dbReference type="NCBI Taxonomy" id="1367422"/>
    <lineage>
        <taxon>Eukaryota</taxon>
        <taxon>Fungi</taxon>
        <taxon>Dikarya</taxon>
        <taxon>Ascomycota</taxon>
        <taxon>Pezizomycotina</taxon>
        <taxon>Eurotiomycetes</taxon>
        <taxon>Chaetothyriomycetidae</taxon>
        <taxon>Chaetothyriales</taxon>
        <taxon>Herpotrichiellaceae</taxon>
        <taxon>Fonsecaea</taxon>
    </lineage>
</organism>
<sequence length="540" mass="61956">MTNPLKQEIRTADVYTKQVADRGNGIFAAHDIAPRSEVIFVARPLMVALSTSELQNRCYYCYSSPGDLDYSPEAANNQALKACSGCKVVKFCDKRCQARAWSEYHRLECKLYGRLQPKILPTTARAIIRLLKQHRANLLPHSEWDQLLALESHQEDLLKAGGERWQDAFIAMKGIKSYCGTEHSEATILRITCMLLINSYTITNPTFDSFGLILHPRPALLNHSCDANAFLRFDIPAWSDQEGFPPYGSISVHALRPIAKDEEVTVSYVDPTFPRDKRQEELKARYFFTCSCSLCARGRDSPLDRFHQPTRAMTTDTTQPAINAIISETGDLVEQFLMSQNSYRGREHTQIDTIKQLMHRLAQTKSWPLHRYPWPQLRQQLLLGLIASQRFSEALLQSAVFVRGVHPALFEQEHYPMRVVQMWTLWILCRQCLLALMLRGRSPHNIQLDPQMLGFLSCALIDDIRRIMSQGTKWGGKLEKKFDRGFQDLRNEGRFWDAYQQNKAETRKMVFSWIDDQVRTLLQQEGVSQDIIDSAVEPQG</sequence>
<dbReference type="InterPro" id="IPR046341">
    <property type="entry name" value="SET_dom_sf"/>
</dbReference>
<dbReference type="EMBL" id="LVYI01000009">
    <property type="protein sequence ID" value="OAP56386.1"/>
    <property type="molecule type" value="Genomic_DNA"/>
</dbReference>
<evidence type="ECO:0000259" key="5">
    <source>
        <dbReference type="PROSITE" id="PS50280"/>
    </source>
</evidence>
<dbReference type="Pfam" id="PF01753">
    <property type="entry name" value="zf-MYND"/>
    <property type="match status" value="1"/>
</dbReference>
<evidence type="ECO:0000259" key="6">
    <source>
        <dbReference type="PROSITE" id="PS50865"/>
    </source>
</evidence>
<dbReference type="Gene3D" id="2.170.270.10">
    <property type="entry name" value="SET domain"/>
    <property type="match status" value="1"/>
</dbReference>
<dbReference type="Gene3D" id="1.10.220.160">
    <property type="match status" value="1"/>
</dbReference>
<evidence type="ECO:0000256" key="4">
    <source>
        <dbReference type="PROSITE-ProRule" id="PRU00134"/>
    </source>
</evidence>
<dbReference type="STRING" id="1367422.A0A178ZA90"/>
<keyword evidence="1" id="KW-0479">Metal-binding</keyword>
<dbReference type="PROSITE" id="PS50280">
    <property type="entry name" value="SET"/>
    <property type="match status" value="1"/>
</dbReference>
<accession>A0A178ZA90</accession>
<keyword evidence="2 4" id="KW-0863">Zinc-finger</keyword>
<proteinExistence type="predicted"/>
<dbReference type="Gene3D" id="6.10.140.2220">
    <property type="match status" value="1"/>
</dbReference>
<gene>
    <name evidence="7" type="ORF">AYL99_09565</name>
</gene>
<dbReference type="InterPro" id="IPR002893">
    <property type="entry name" value="Znf_MYND"/>
</dbReference>
<evidence type="ECO:0000256" key="2">
    <source>
        <dbReference type="ARBA" id="ARBA00022771"/>
    </source>
</evidence>
<keyword evidence="3" id="KW-0862">Zinc</keyword>
<reference evidence="7 8" key="1">
    <citation type="submission" date="2016-04" db="EMBL/GenBank/DDBJ databases">
        <title>Draft genome of Fonsecaea erecta CBS 125763.</title>
        <authorList>
            <person name="Weiss V.A."/>
            <person name="Vicente V.A."/>
            <person name="Raittz R.T."/>
            <person name="Moreno L.F."/>
            <person name="De Souza E.M."/>
            <person name="Pedrosa F.O."/>
            <person name="Steffens M.B."/>
            <person name="Faoro H."/>
            <person name="Tadra-Sfeir M.Z."/>
            <person name="Najafzadeh M.J."/>
            <person name="Felipe M.S."/>
            <person name="Teixeira M."/>
            <person name="Sun J."/>
            <person name="Xi L."/>
            <person name="Gomes R."/>
            <person name="De Azevedo C.M."/>
            <person name="Salgado C.G."/>
            <person name="Da Silva M.B."/>
            <person name="Nascimento M.F."/>
            <person name="Queiroz-Telles F."/>
            <person name="Attili D.S."/>
            <person name="Gorbushina A."/>
        </authorList>
    </citation>
    <scope>NUCLEOTIDE SEQUENCE [LARGE SCALE GENOMIC DNA]</scope>
    <source>
        <strain evidence="7 8">CBS 125763</strain>
    </source>
</reference>
<keyword evidence="8" id="KW-1185">Reference proteome</keyword>
<dbReference type="SUPFAM" id="SSF82199">
    <property type="entry name" value="SET domain"/>
    <property type="match status" value="1"/>
</dbReference>
<dbReference type="RefSeq" id="XP_018689753.1">
    <property type="nucleotide sequence ID" value="XM_018841072.1"/>
</dbReference>
<dbReference type="CDD" id="cd20071">
    <property type="entry name" value="SET_SMYD"/>
    <property type="match status" value="1"/>
</dbReference>
<name>A0A178ZA90_9EURO</name>
<dbReference type="Pfam" id="PF00856">
    <property type="entry name" value="SET"/>
    <property type="match status" value="1"/>
</dbReference>
<dbReference type="Proteomes" id="UP000078343">
    <property type="component" value="Unassembled WGS sequence"/>
</dbReference>
<protein>
    <submittedName>
        <fullName evidence="7">Uncharacterized protein</fullName>
    </submittedName>
</protein>
<evidence type="ECO:0000256" key="1">
    <source>
        <dbReference type="ARBA" id="ARBA00022723"/>
    </source>
</evidence>
<evidence type="ECO:0000256" key="3">
    <source>
        <dbReference type="ARBA" id="ARBA00022833"/>
    </source>
</evidence>
<dbReference type="AlphaFoldDB" id="A0A178ZA90"/>
<dbReference type="GO" id="GO:0008270">
    <property type="term" value="F:zinc ion binding"/>
    <property type="evidence" value="ECO:0007669"/>
    <property type="project" value="UniProtKB-KW"/>
</dbReference>
<evidence type="ECO:0000313" key="8">
    <source>
        <dbReference type="Proteomes" id="UP000078343"/>
    </source>
</evidence>
<feature type="domain" description="MYND-type" evidence="6">
    <location>
        <begin position="58"/>
        <end position="109"/>
    </location>
</feature>
<dbReference type="InterPro" id="IPR001214">
    <property type="entry name" value="SET_dom"/>
</dbReference>
<comment type="caution">
    <text evidence="7">The sequence shown here is derived from an EMBL/GenBank/DDBJ whole genome shotgun (WGS) entry which is preliminary data.</text>
</comment>
<dbReference type="OrthoDB" id="5945798at2759"/>
<evidence type="ECO:0000313" key="7">
    <source>
        <dbReference type="EMBL" id="OAP56386.1"/>
    </source>
</evidence>
<feature type="domain" description="SET" evidence="5">
    <location>
        <begin position="12"/>
        <end position="269"/>
    </location>
</feature>
<dbReference type="PROSITE" id="PS50865">
    <property type="entry name" value="ZF_MYND_2"/>
    <property type="match status" value="1"/>
</dbReference>
<dbReference type="GeneID" id="30013733"/>
<dbReference type="PANTHER" id="PTHR12197">
    <property type="entry name" value="HISTONE-LYSINE N-METHYLTRANSFERASE SMYD"/>
    <property type="match status" value="1"/>
</dbReference>
<dbReference type="PANTHER" id="PTHR12197:SF251">
    <property type="entry name" value="EG:BACR7C10.4 PROTEIN"/>
    <property type="match status" value="1"/>
</dbReference>
<dbReference type="GO" id="GO:0005634">
    <property type="term" value="C:nucleus"/>
    <property type="evidence" value="ECO:0007669"/>
    <property type="project" value="TreeGrafter"/>
</dbReference>
<dbReference type="InterPro" id="IPR050869">
    <property type="entry name" value="H3K4_H4K5_MeTrfase"/>
</dbReference>